<dbReference type="EMBL" id="KB467831">
    <property type="protein sequence ID" value="PCH33317.1"/>
    <property type="molecule type" value="Genomic_DNA"/>
</dbReference>
<dbReference type="AlphaFoldDB" id="A0A2H3JBI7"/>
<evidence type="ECO:0000256" key="5">
    <source>
        <dbReference type="SAM" id="MobiDB-lite"/>
    </source>
</evidence>
<feature type="compositionally biased region" description="Pro residues" evidence="5">
    <location>
        <begin position="250"/>
        <end position="260"/>
    </location>
</feature>
<feature type="region of interest" description="Disordered" evidence="5">
    <location>
        <begin position="206"/>
        <end position="263"/>
    </location>
</feature>
<dbReference type="InterPro" id="IPR001876">
    <property type="entry name" value="Znf_RanBP2"/>
</dbReference>
<dbReference type="SMART" id="SM00547">
    <property type="entry name" value="ZnF_RBZ"/>
    <property type="match status" value="2"/>
</dbReference>
<feature type="region of interest" description="Disordered" evidence="5">
    <location>
        <begin position="340"/>
        <end position="410"/>
    </location>
</feature>
<feature type="compositionally biased region" description="Low complexity" evidence="5">
    <location>
        <begin position="707"/>
        <end position="721"/>
    </location>
</feature>
<dbReference type="Proteomes" id="UP000218811">
    <property type="component" value="Unassembled WGS sequence"/>
</dbReference>
<name>A0A2H3JBI7_WOLCO</name>
<keyword evidence="1" id="KW-0479">Metal-binding</keyword>
<feature type="domain" description="RanBP2-type" evidence="6">
    <location>
        <begin position="672"/>
        <end position="701"/>
    </location>
</feature>
<dbReference type="OrthoDB" id="79830at2759"/>
<sequence length="781" mass="84561">MLTASVPGEYVNVPEQSAPAPEQPTDTMPNVPELELKCVEVPVLSFCPTHPFYNFLATRPCLVPEELEIPPYELLPPAPEFLPPFKDYPEDEFEHWNQWHYPTEMLFHQLRAIGRMTLFVEAYLRNHGDGALTIMDFKGILTEVQHSRSIPPRVETPEFLALRAAALAKIEWFKNAMVNTKALMPDAAAIQKDCFPAASAIATQNDSAPDTSAVATHNDAAPTSLPDPLQPLPDAAPIVSVHEVSSPLECSPPNPPPSPETPLYSTMAFIEIVNEVMKSVEEPDVNNPYDWEGARTPDVDDIDLLRPLKRTWQQMKDLEVGAKQSQPRLMEQRIIEATVLKGAKRSRPDPNTKFLNPAANSGQKSRRSTRHRLDDSDNGEDANDEGSQPKKRRIASTPNGHSDSLPSPEVADIDVDDALSALVTKPMEAVEPLSQPSTPASPPVSTPTPAPVPHPAVMPLLPSPVIYSSSSSHVGRLFTRNSYTPCEPSKLWTSITIDQDSEEETDSRQEHDSMMAHAPIPQLVESIPSQEYPPLAHALAPSASMVPISAQEHPTNTHAPAKAHLVCQEHPLTPVHAPATLAHDAVMSCVLTSSQQREQETVMHSKARECAASVLVEALPRYKFSVCVAPSPGAGSRFMKAWQSASSVPVHTLPAYDFVKPMVSSSAVPLGKQPEWICGLCQLRSPDSAVKCIVCEAPRPNSPSPASPSLASSSLSSAPSVPSAPSPAPSALSPPPLVSGFNWAATGLALPSAPSDWECSICMVRNKSSAQQCITCESPKP</sequence>
<dbReference type="InterPro" id="IPR036443">
    <property type="entry name" value="Znf_RanBP2_sf"/>
</dbReference>
<evidence type="ECO:0000313" key="8">
    <source>
        <dbReference type="Proteomes" id="UP000218811"/>
    </source>
</evidence>
<dbReference type="SUPFAM" id="SSF90209">
    <property type="entry name" value="Ran binding protein zinc finger-like"/>
    <property type="match status" value="1"/>
</dbReference>
<keyword evidence="2 4" id="KW-0863">Zinc-finger</keyword>
<organism evidence="7 8">
    <name type="scientific">Wolfiporia cocos (strain MD-104)</name>
    <name type="common">Brown rot fungus</name>
    <dbReference type="NCBI Taxonomy" id="742152"/>
    <lineage>
        <taxon>Eukaryota</taxon>
        <taxon>Fungi</taxon>
        <taxon>Dikarya</taxon>
        <taxon>Basidiomycota</taxon>
        <taxon>Agaricomycotina</taxon>
        <taxon>Agaricomycetes</taxon>
        <taxon>Polyporales</taxon>
        <taxon>Phaeolaceae</taxon>
        <taxon>Wolfiporia</taxon>
    </lineage>
</organism>
<dbReference type="STRING" id="742152.A0A2H3JBI7"/>
<proteinExistence type="predicted"/>
<evidence type="ECO:0000256" key="4">
    <source>
        <dbReference type="PROSITE-ProRule" id="PRU00322"/>
    </source>
</evidence>
<feature type="compositionally biased region" description="Pro residues" evidence="5">
    <location>
        <begin position="439"/>
        <end position="451"/>
    </location>
</feature>
<dbReference type="PROSITE" id="PS50199">
    <property type="entry name" value="ZF_RANBP2_2"/>
    <property type="match status" value="2"/>
</dbReference>
<dbReference type="GO" id="GO:0008270">
    <property type="term" value="F:zinc ion binding"/>
    <property type="evidence" value="ECO:0007669"/>
    <property type="project" value="UniProtKB-KW"/>
</dbReference>
<protein>
    <recommendedName>
        <fullName evidence="6">RanBP2-type domain-containing protein</fullName>
    </recommendedName>
</protein>
<feature type="region of interest" description="Disordered" evidence="5">
    <location>
        <begin position="700"/>
        <end position="729"/>
    </location>
</feature>
<evidence type="ECO:0000313" key="7">
    <source>
        <dbReference type="EMBL" id="PCH33317.1"/>
    </source>
</evidence>
<dbReference type="Gene3D" id="4.10.1060.10">
    <property type="entry name" value="Zinc finger, RanBP2-type"/>
    <property type="match status" value="2"/>
</dbReference>
<feature type="region of interest" description="Disordered" evidence="5">
    <location>
        <begin position="430"/>
        <end position="451"/>
    </location>
</feature>
<feature type="compositionally biased region" description="Polar residues" evidence="5">
    <location>
        <begin position="396"/>
        <end position="405"/>
    </location>
</feature>
<evidence type="ECO:0000259" key="6">
    <source>
        <dbReference type="PROSITE" id="PS50199"/>
    </source>
</evidence>
<evidence type="ECO:0000256" key="2">
    <source>
        <dbReference type="ARBA" id="ARBA00022771"/>
    </source>
</evidence>
<dbReference type="PROSITE" id="PS01358">
    <property type="entry name" value="ZF_RANBP2_1"/>
    <property type="match status" value="1"/>
</dbReference>
<dbReference type="Pfam" id="PF00641">
    <property type="entry name" value="Zn_ribbon_RanBP"/>
    <property type="match status" value="1"/>
</dbReference>
<feature type="region of interest" description="Disordered" evidence="5">
    <location>
        <begin position="1"/>
        <end position="26"/>
    </location>
</feature>
<gene>
    <name evidence="7" type="ORF">WOLCODRAFT_147414</name>
</gene>
<feature type="compositionally biased region" description="Polar residues" evidence="5">
    <location>
        <begin position="206"/>
        <end position="215"/>
    </location>
</feature>
<keyword evidence="8" id="KW-1185">Reference proteome</keyword>
<accession>A0A2H3JBI7</accession>
<reference evidence="7 8" key="1">
    <citation type="journal article" date="2012" name="Science">
        <title>The Paleozoic origin of enzymatic lignin decomposition reconstructed from 31 fungal genomes.</title>
        <authorList>
            <person name="Floudas D."/>
            <person name="Binder M."/>
            <person name="Riley R."/>
            <person name="Barry K."/>
            <person name="Blanchette R.A."/>
            <person name="Henrissat B."/>
            <person name="Martinez A.T."/>
            <person name="Otillar R."/>
            <person name="Spatafora J.W."/>
            <person name="Yadav J.S."/>
            <person name="Aerts A."/>
            <person name="Benoit I."/>
            <person name="Boyd A."/>
            <person name="Carlson A."/>
            <person name="Copeland A."/>
            <person name="Coutinho P.M."/>
            <person name="de Vries R.P."/>
            <person name="Ferreira P."/>
            <person name="Findley K."/>
            <person name="Foster B."/>
            <person name="Gaskell J."/>
            <person name="Glotzer D."/>
            <person name="Gorecki P."/>
            <person name="Heitman J."/>
            <person name="Hesse C."/>
            <person name="Hori C."/>
            <person name="Igarashi K."/>
            <person name="Jurgens J.A."/>
            <person name="Kallen N."/>
            <person name="Kersten P."/>
            <person name="Kohler A."/>
            <person name="Kuees U."/>
            <person name="Kumar T.K.A."/>
            <person name="Kuo A."/>
            <person name="LaButti K."/>
            <person name="Larrondo L.F."/>
            <person name="Lindquist E."/>
            <person name="Ling A."/>
            <person name="Lombard V."/>
            <person name="Lucas S."/>
            <person name="Lundell T."/>
            <person name="Martin R."/>
            <person name="McLaughlin D.J."/>
            <person name="Morgenstern I."/>
            <person name="Morin E."/>
            <person name="Murat C."/>
            <person name="Nagy L.G."/>
            <person name="Nolan M."/>
            <person name="Ohm R.A."/>
            <person name="Patyshakuliyeva A."/>
            <person name="Rokas A."/>
            <person name="Ruiz-Duenas F.J."/>
            <person name="Sabat G."/>
            <person name="Salamov A."/>
            <person name="Samejima M."/>
            <person name="Schmutz J."/>
            <person name="Slot J.C."/>
            <person name="St John F."/>
            <person name="Stenlid J."/>
            <person name="Sun H."/>
            <person name="Sun S."/>
            <person name="Syed K."/>
            <person name="Tsang A."/>
            <person name="Wiebenga A."/>
            <person name="Young D."/>
            <person name="Pisabarro A."/>
            <person name="Eastwood D.C."/>
            <person name="Martin F."/>
            <person name="Cullen D."/>
            <person name="Grigoriev I.V."/>
            <person name="Hibbett D.S."/>
        </authorList>
    </citation>
    <scope>NUCLEOTIDE SEQUENCE [LARGE SCALE GENOMIC DNA]</scope>
    <source>
        <strain evidence="7 8">MD-104</strain>
    </source>
</reference>
<keyword evidence="3" id="KW-0862">Zinc</keyword>
<evidence type="ECO:0000256" key="1">
    <source>
        <dbReference type="ARBA" id="ARBA00022723"/>
    </source>
</evidence>
<evidence type="ECO:0000256" key="3">
    <source>
        <dbReference type="ARBA" id="ARBA00022833"/>
    </source>
</evidence>
<feature type="domain" description="RanBP2-type" evidence="6">
    <location>
        <begin position="753"/>
        <end position="781"/>
    </location>
</feature>